<gene>
    <name evidence="1" type="ORF">EJC50_09430</name>
</gene>
<dbReference type="EMBL" id="CP034437">
    <property type="protein sequence ID" value="AZN39844.1"/>
    <property type="molecule type" value="Genomic_DNA"/>
</dbReference>
<dbReference type="AlphaFoldDB" id="A0A3Q8X6B1"/>
<accession>A0A3Q8X6B1</accession>
<organism evidence="1 2">
    <name type="scientific">Paenibacillus albus</name>
    <dbReference type="NCBI Taxonomy" id="2495582"/>
    <lineage>
        <taxon>Bacteria</taxon>
        <taxon>Bacillati</taxon>
        <taxon>Bacillota</taxon>
        <taxon>Bacilli</taxon>
        <taxon>Bacillales</taxon>
        <taxon>Paenibacillaceae</taxon>
        <taxon>Paenibacillus</taxon>
    </lineage>
</organism>
<dbReference type="RefSeq" id="WP_126014823.1">
    <property type="nucleotide sequence ID" value="NZ_CP034437.1"/>
</dbReference>
<sequence>MVRLANQLLDMRLSVHSNTSGGDTELTNTPLLIGDIGLQTAGVASINASNARVLLTGTVSVAKFYDPDVVVLTEEAILASFITITIERGGTEIAGSGTVIWEEIVAVGLAELTIAPLSINAGDFPPAASVLTGQIRYTMFISVDNPFYSYRFELSGPAVLNGIAAAGTT</sequence>
<dbReference type="OrthoDB" id="2604834at2"/>
<dbReference type="KEGG" id="palb:EJC50_09430"/>
<keyword evidence="2" id="KW-1185">Reference proteome</keyword>
<protein>
    <submittedName>
        <fullName evidence="1">Uncharacterized protein</fullName>
    </submittedName>
</protein>
<evidence type="ECO:0000313" key="1">
    <source>
        <dbReference type="EMBL" id="AZN39844.1"/>
    </source>
</evidence>
<reference evidence="2" key="1">
    <citation type="submission" date="2018-12" db="EMBL/GenBank/DDBJ databases">
        <title>Genome sequence of Peanibacillus sp.</title>
        <authorList>
            <person name="Subramani G."/>
            <person name="Srinivasan S."/>
            <person name="Kim M.K."/>
        </authorList>
    </citation>
    <scope>NUCLEOTIDE SEQUENCE [LARGE SCALE GENOMIC DNA]</scope>
    <source>
        <strain evidence="2">18JY67-1</strain>
    </source>
</reference>
<name>A0A3Q8X6B1_9BACL</name>
<evidence type="ECO:0000313" key="2">
    <source>
        <dbReference type="Proteomes" id="UP000272528"/>
    </source>
</evidence>
<proteinExistence type="predicted"/>
<dbReference type="Proteomes" id="UP000272528">
    <property type="component" value="Chromosome"/>
</dbReference>